<dbReference type="EMBL" id="CAJOBI010320325">
    <property type="protein sequence ID" value="CAF5184082.1"/>
    <property type="molecule type" value="Genomic_DNA"/>
</dbReference>
<accession>A0A816V451</accession>
<dbReference type="EMBL" id="CAJNRE010013543">
    <property type="protein sequence ID" value="CAF2119087.1"/>
    <property type="molecule type" value="Genomic_DNA"/>
</dbReference>
<name>A0A816V451_9BILA</name>
<reference evidence="1" key="1">
    <citation type="submission" date="2021-02" db="EMBL/GenBank/DDBJ databases">
        <authorList>
            <person name="Nowell W R."/>
        </authorList>
    </citation>
    <scope>NUCLEOTIDE SEQUENCE</scope>
</reference>
<feature type="non-terminal residue" evidence="1">
    <location>
        <position position="1"/>
    </location>
</feature>
<evidence type="ECO:0000313" key="3">
    <source>
        <dbReference type="Proteomes" id="UP000663824"/>
    </source>
</evidence>
<protein>
    <submittedName>
        <fullName evidence="1">Uncharacterized protein</fullName>
    </submittedName>
</protein>
<dbReference type="AlphaFoldDB" id="A0A816V451"/>
<organism evidence="1 3">
    <name type="scientific">Rotaria magnacalcarata</name>
    <dbReference type="NCBI Taxonomy" id="392030"/>
    <lineage>
        <taxon>Eukaryota</taxon>
        <taxon>Metazoa</taxon>
        <taxon>Spiralia</taxon>
        <taxon>Gnathifera</taxon>
        <taxon>Rotifera</taxon>
        <taxon>Eurotatoria</taxon>
        <taxon>Bdelloidea</taxon>
        <taxon>Philodinida</taxon>
        <taxon>Philodinidae</taxon>
        <taxon>Rotaria</taxon>
    </lineage>
</organism>
<comment type="caution">
    <text evidence="1">The sequence shown here is derived from an EMBL/GenBank/DDBJ whole genome shotgun (WGS) entry which is preliminary data.</text>
</comment>
<sequence>IQLLNTKQLLFLIDLDELCGYMKHVNMNIGLSLENAVLNPRHLK</sequence>
<dbReference type="Proteomes" id="UP000663824">
    <property type="component" value="Unassembled WGS sequence"/>
</dbReference>
<evidence type="ECO:0000313" key="1">
    <source>
        <dbReference type="EMBL" id="CAF2119087.1"/>
    </source>
</evidence>
<dbReference type="Proteomes" id="UP000676336">
    <property type="component" value="Unassembled WGS sequence"/>
</dbReference>
<proteinExistence type="predicted"/>
<gene>
    <name evidence="1" type="ORF">MBJ925_LOCUS25582</name>
    <name evidence="2" type="ORF">SMN809_LOCUS69858</name>
</gene>
<evidence type="ECO:0000313" key="2">
    <source>
        <dbReference type="EMBL" id="CAF5184082.1"/>
    </source>
</evidence>